<evidence type="ECO:0000313" key="4">
    <source>
        <dbReference type="EMBL" id="GEU46175.1"/>
    </source>
</evidence>
<accession>A0A6L2KDW2</accession>
<reference evidence="4" key="1">
    <citation type="journal article" date="2019" name="Sci. Rep.">
        <title>Draft genome of Tanacetum cinerariifolium, the natural source of mosquito coil.</title>
        <authorList>
            <person name="Yamashiro T."/>
            <person name="Shiraishi A."/>
            <person name="Satake H."/>
            <person name="Nakayama K."/>
        </authorList>
    </citation>
    <scope>NUCLEOTIDE SEQUENCE</scope>
</reference>
<dbReference type="PROSITE" id="PS50158">
    <property type="entry name" value="ZF_CCHC"/>
    <property type="match status" value="1"/>
</dbReference>
<name>A0A6L2KDW2_TANCI</name>
<dbReference type="AlphaFoldDB" id="A0A6L2KDW2"/>
<dbReference type="Gene3D" id="4.10.60.10">
    <property type="entry name" value="Zinc finger, CCHC-type"/>
    <property type="match status" value="1"/>
</dbReference>
<dbReference type="GO" id="GO:0008270">
    <property type="term" value="F:zinc ion binding"/>
    <property type="evidence" value="ECO:0007669"/>
    <property type="project" value="UniProtKB-KW"/>
</dbReference>
<dbReference type="EMBL" id="BKCJ010002090">
    <property type="protein sequence ID" value="GEU46175.1"/>
    <property type="molecule type" value="Genomic_DNA"/>
</dbReference>
<dbReference type="SUPFAM" id="SSF57756">
    <property type="entry name" value="Retrovirus zinc finger-like domains"/>
    <property type="match status" value="1"/>
</dbReference>
<dbReference type="InterPro" id="IPR054722">
    <property type="entry name" value="PolX-like_BBD"/>
</dbReference>
<feature type="region of interest" description="Disordered" evidence="2">
    <location>
        <begin position="225"/>
        <end position="248"/>
    </location>
</feature>
<evidence type="ECO:0000256" key="1">
    <source>
        <dbReference type="PROSITE-ProRule" id="PRU00047"/>
    </source>
</evidence>
<gene>
    <name evidence="4" type="ORF">Tci_018153</name>
</gene>
<keyword evidence="1" id="KW-0862">Zinc</keyword>
<proteinExistence type="predicted"/>
<protein>
    <recommendedName>
        <fullName evidence="3">CCHC-type domain-containing protein</fullName>
    </recommendedName>
</protein>
<feature type="domain" description="CCHC-type" evidence="3">
    <location>
        <begin position="726"/>
        <end position="740"/>
    </location>
</feature>
<dbReference type="InterPro" id="IPR001878">
    <property type="entry name" value="Znf_CCHC"/>
</dbReference>
<organism evidence="4">
    <name type="scientific">Tanacetum cinerariifolium</name>
    <name type="common">Dalmatian daisy</name>
    <name type="synonym">Chrysanthemum cinerariifolium</name>
    <dbReference type="NCBI Taxonomy" id="118510"/>
    <lineage>
        <taxon>Eukaryota</taxon>
        <taxon>Viridiplantae</taxon>
        <taxon>Streptophyta</taxon>
        <taxon>Embryophyta</taxon>
        <taxon>Tracheophyta</taxon>
        <taxon>Spermatophyta</taxon>
        <taxon>Magnoliopsida</taxon>
        <taxon>eudicotyledons</taxon>
        <taxon>Gunneridae</taxon>
        <taxon>Pentapetalae</taxon>
        <taxon>asterids</taxon>
        <taxon>campanulids</taxon>
        <taxon>Asterales</taxon>
        <taxon>Asteraceae</taxon>
        <taxon>Asteroideae</taxon>
        <taxon>Anthemideae</taxon>
        <taxon>Anthemidinae</taxon>
        <taxon>Tanacetum</taxon>
    </lineage>
</organism>
<keyword evidence="1" id="KW-0479">Metal-binding</keyword>
<comment type="caution">
    <text evidence="4">The sequence shown here is derived from an EMBL/GenBank/DDBJ whole genome shotgun (WGS) entry which is preliminary data.</text>
</comment>
<evidence type="ECO:0000259" key="3">
    <source>
        <dbReference type="PROSITE" id="PS50158"/>
    </source>
</evidence>
<feature type="compositionally biased region" description="Low complexity" evidence="2">
    <location>
        <begin position="232"/>
        <end position="242"/>
    </location>
</feature>
<dbReference type="GO" id="GO:0003676">
    <property type="term" value="F:nucleic acid binding"/>
    <property type="evidence" value="ECO:0007669"/>
    <property type="project" value="InterPro"/>
</dbReference>
<dbReference type="Pfam" id="PF22936">
    <property type="entry name" value="Pol_BBD"/>
    <property type="match status" value="1"/>
</dbReference>
<keyword evidence="1" id="KW-0863">Zinc-finger</keyword>
<sequence length="996" mass="112928">MVAYLSKSDASKGFDQIMDFLNAHAIQYALVLRALIDGKKVVVTEDVIRQDLHLDDADGVECLSNEEIFTELSRMGYEKPHPKLTFYKAFFSAQWKFLIHTLVQCVSAKRTAFNEFRCSMASAIICLATCRKFNFSKYIFDNMVRNVDNPSKFLMYPRFLQVIIDNQVDDLTSHNTKYTSPALTQKVFANMRRVGKEEEKDDEMPIAPALPSPIHTPLPPPQDPIFTPPQAQPATPYTSPPQNKTNILKPWRFSSSKKGKEVREEEVKVFRFQKVKKDWRIDQDVSAATKDVSAAEPTMFDDEEVTMTMAQTLTKMKAKKAKLLDEQIAKRLHDEEIEKATARDKKYQILKRKPISIAQARKNMIIYLKNMAGYKMEHFRDASEPRKKRVAEETLLQESFKKLKAVEVSGSDSTQETLSNDLKEMSEENVQYMLKIVPVFEFKVEALQVNITAAGSRLMLLGKDDSAAEVTEEITLSESRFRIDSKSLNKVSVLVVLDLSKRLHAVVAKDGSRKFKTIMGALAAYLKGLGEYDMWRLRIEQYFQVQDYALWDVIENRNSCIPVAQTTTNADGTSTTLIPGLVTTKEKVQKKNDVKERSMLLMALPNEHQMTFNQYKDAKTLFDAIQTRFGGNEATRKTQKTLLKQMYKNFSASSTDTNEVNTTYGVSTANTQVSPASTQVSTVSTQVSTANLSDATVYAFLSSQPNRKININGSDTAGYDKSKVECFNCHKLGHFARECRLPKNQDSRNMNQDNSRRTVNVEETTCNTMVAIDGASFDWSYMADNEVPTNMALMDFLDSEANCNYYQWERVVTGNNYTRVNYNNSTRKTYPSAHRNIAPRAVLMKTGLRPLNTARPVNTAHPKTTVYSARPMSCFSKSTKSVTARPRAVNTDRPNSIVVNAIRENQINVVKASACWVWRPTKLNSASITLMKHNYVDGHPQKEYQGYVDSGCSRHMTGNMSYLSDFKEFDRVYVTFGGGAKGGKITKILMRRNLFR</sequence>
<dbReference type="InterPro" id="IPR036875">
    <property type="entry name" value="Znf_CCHC_sf"/>
</dbReference>
<evidence type="ECO:0000256" key="2">
    <source>
        <dbReference type="SAM" id="MobiDB-lite"/>
    </source>
</evidence>
<dbReference type="SMART" id="SM00343">
    <property type="entry name" value="ZnF_C2HC"/>
    <property type="match status" value="1"/>
</dbReference>
<dbReference type="Pfam" id="PF00098">
    <property type="entry name" value="zf-CCHC"/>
    <property type="match status" value="1"/>
</dbReference>